<evidence type="ECO:0000256" key="1">
    <source>
        <dbReference type="SAM" id="MobiDB-lite"/>
    </source>
</evidence>
<name>A0A0D3JUR9_EMIH1</name>
<feature type="compositionally biased region" description="Basic and acidic residues" evidence="1">
    <location>
        <begin position="404"/>
        <end position="415"/>
    </location>
</feature>
<dbReference type="RefSeq" id="XP_005779683.1">
    <property type="nucleotide sequence ID" value="XM_005779626.1"/>
</dbReference>
<evidence type="ECO:0000313" key="2">
    <source>
        <dbReference type="EnsemblProtists" id="EOD27254"/>
    </source>
</evidence>
<proteinExistence type="predicted"/>
<dbReference type="HOGENOM" id="CLU_662960_0_0_1"/>
<dbReference type="GeneID" id="17272800"/>
<protein>
    <submittedName>
        <fullName evidence="2">Uncharacterized protein</fullName>
    </submittedName>
</protein>
<dbReference type="PaxDb" id="2903-EOD27254"/>
<sequence length="415" mass="44496">MSVETQVLALEQAATALHAALSASLQPLRGGVFASLRLAGEHASLIKAYRSPDPFNVHTAKGHTSPIFSFCADFPALFELRDGLYYAVAAPTWLPFEHDDDEAFKCAEVKHNASIPDVGWSDVVKAKDNFVSFVLGVIDSSPPPAPEDAGLVALFADQIRSRQRGGIVTTMLDVDHLACALVALQRRAQVASPRYDESASRGLWLLARLEGKRGSLLLPGAALVEEGLGGSIDKAFTGLCLRFYEEANNGVLRKARMAEQAPQRVLAAGAASVSSVSEAASGAASSSSDSLRLKALATVVPHLRMIAEAAAAIGWTGEALQHTLFPIALMNNVFGDDLLDAIRVSAACTFGEMRLLNAETGLTVEDMGETEKAQSRKARLDGCRRWREAKDPAYLAPTTGQGMHARDLREEEKRM</sequence>
<dbReference type="EnsemblProtists" id="EOD27254">
    <property type="protein sequence ID" value="EOD27254"/>
    <property type="gene ID" value="EMIHUDRAFT_463299"/>
</dbReference>
<keyword evidence="3" id="KW-1185">Reference proteome</keyword>
<organism evidence="2 3">
    <name type="scientific">Emiliania huxleyi (strain CCMP1516)</name>
    <dbReference type="NCBI Taxonomy" id="280463"/>
    <lineage>
        <taxon>Eukaryota</taxon>
        <taxon>Haptista</taxon>
        <taxon>Haptophyta</taxon>
        <taxon>Prymnesiophyceae</taxon>
        <taxon>Isochrysidales</taxon>
        <taxon>Noelaerhabdaceae</taxon>
        <taxon>Emiliania</taxon>
    </lineage>
</organism>
<evidence type="ECO:0000313" key="3">
    <source>
        <dbReference type="Proteomes" id="UP000013827"/>
    </source>
</evidence>
<reference evidence="2" key="2">
    <citation type="submission" date="2024-10" db="UniProtKB">
        <authorList>
            <consortium name="EnsemblProtists"/>
        </authorList>
    </citation>
    <scope>IDENTIFICATION</scope>
</reference>
<dbReference type="AlphaFoldDB" id="A0A0D3JUR9"/>
<dbReference type="KEGG" id="ehx:EMIHUDRAFT_463299"/>
<dbReference type="Proteomes" id="UP000013827">
    <property type="component" value="Unassembled WGS sequence"/>
</dbReference>
<reference evidence="3" key="1">
    <citation type="journal article" date="2013" name="Nature">
        <title>Pan genome of the phytoplankton Emiliania underpins its global distribution.</title>
        <authorList>
            <person name="Read B.A."/>
            <person name="Kegel J."/>
            <person name="Klute M.J."/>
            <person name="Kuo A."/>
            <person name="Lefebvre S.C."/>
            <person name="Maumus F."/>
            <person name="Mayer C."/>
            <person name="Miller J."/>
            <person name="Monier A."/>
            <person name="Salamov A."/>
            <person name="Young J."/>
            <person name="Aguilar M."/>
            <person name="Claverie J.M."/>
            <person name="Frickenhaus S."/>
            <person name="Gonzalez K."/>
            <person name="Herman E.K."/>
            <person name="Lin Y.C."/>
            <person name="Napier J."/>
            <person name="Ogata H."/>
            <person name="Sarno A.F."/>
            <person name="Shmutz J."/>
            <person name="Schroeder D."/>
            <person name="de Vargas C."/>
            <person name="Verret F."/>
            <person name="von Dassow P."/>
            <person name="Valentin K."/>
            <person name="Van de Peer Y."/>
            <person name="Wheeler G."/>
            <person name="Dacks J.B."/>
            <person name="Delwiche C.F."/>
            <person name="Dyhrman S.T."/>
            <person name="Glockner G."/>
            <person name="John U."/>
            <person name="Richards T."/>
            <person name="Worden A.Z."/>
            <person name="Zhang X."/>
            <person name="Grigoriev I.V."/>
            <person name="Allen A.E."/>
            <person name="Bidle K."/>
            <person name="Borodovsky M."/>
            <person name="Bowler C."/>
            <person name="Brownlee C."/>
            <person name="Cock J.M."/>
            <person name="Elias M."/>
            <person name="Gladyshev V.N."/>
            <person name="Groth M."/>
            <person name="Guda C."/>
            <person name="Hadaegh A."/>
            <person name="Iglesias-Rodriguez M.D."/>
            <person name="Jenkins J."/>
            <person name="Jones B.M."/>
            <person name="Lawson T."/>
            <person name="Leese F."/>
            <person name="Lindquist E."/>
            <person name="Lobanov A."/>
            <person name="Lomsadze A."/>
            <person name="Malik S.B."/>
            <person name="Marsh M.E."/>
            <person name="Mackinder L."/>
            <person name="Mock T."/>
            <person name="Mueller-Roeber B."/>
            <person name="Pagarete A."/>
            <person name="Parker M."/>
            <person name="Probert I."/>
            <person name="Quesneville H."/>
            <person name="Raines C."/>
            <person name="Rensing S.A."/>
            <person name="Riano-Pachon D.M."/>
            <person name="Richier S."/>
            <person name="Rokitta S."/>
            <person name="Shiraiwa Y."/>
            <person name="Soanes D.M."/>
            <person name="van der Giezen M."/>
            <person name="Wahlund T.M."/>
            <person name="Williams B."/>
            <person name="Wilson W."/>
            <person name="Wolfe G."/>
            <person name="Wurch L.L."/>
        </authorList>
    </citation>
    <scope>NUCLEOTIDE SEQUENCE</scope>
</reference>
<accession>A0A0D3JUR9</accession>
<feature type="region of interest" description="Disordered" evidence="1">
    <location>
        <begin position="394"/>
        <end position="415"/>
    </location>
</feature>